<comment type="similarity">
    <text evidence="2 5">Belongs to the RxLR effector family.</text>
</comment>
<dbReference type="Pfam" id="PF16810">
    <property type="entry name" value="RXLR"/>
    <property type="match status" value="1"/>
</dbReference>
<dbReference type="EMBL" id="NBNE01009705">
    <property type="protein sequence ID" value="OWY98138.1"/>
    <property type="molecule type" value="Genomic_DNA"/>
</dbReference>
<gene>
    <name evidence="6" type="ORF">PHMEG_00031167</name>
</gene>
<keyword evidence="4 5" id="KW-0732">Signal</keyword>
<dbReference type="InterPro" id="IPR031825">
    <property type="entry name" value="RXLR"/>
</dbReference>
<keyword evidence="3 5" id="KW-0964">Secreted</keyword>
<organism evidence="6 7">
    <name type="scientific">Phytophthora megakarya</name>
    <dbReference type="NCBI Taxonomy" id="4795"/>
    <lineage>
        <taxon>Eukaryota</taxon>
        <taxon>Sar</taxon>
        <taxon>Stramenopiles</taxon>
        <taxon>Oomycota</taxon>
        <taxon>Peronosporomycetes</taxon>
        <taxon>Peronosporales</taxon>
        <taxon>Peronosporaceae</taxon>
        <taxon>Phytophthora</taxon>
    </lineage>
</organism>
<keyword evidence="7" id="KW-1185">Reference proteome</keyword>
<evidence type="ECO:0000313" key="7">
    <source>
        <dbReference type="Proteomes" id="UP000198211"/>
    </source>
</evidence>
<evidence type="ECO:0000256" key="5">
    <source>
        <dbReference type="RuleBase" id="RU367124"/>
    </source>
</evidence>
<evidence type="ECO:0000313" key="6">
    <source>
        <dbReference type="EMBL" id="OWY98138.1"/>
    </source>
</evidence>
<proteinExistence type="inferred from homology"/>
<dbReference type="Proteomes" id="UP000198211">
    <property type="component" value="Unassembled WGS sequence"/>
</dbReference>
<comment type="function">
    <text evidence="5">Effector that suppresses plant defense responses during pathogen infection.</text>
</comment>
<evidence type="ECO:0000256" key="3">
    <source>
        <dbReference type="ARBA" id="ARBA00022525"/>
    </source>
</evidence>
<name>A0A225UZC0_9STRA</name>
<evidence type="ECO:0000256" key="4">
    <source>
        <dbReference type="ARBA" id="ARBA00022729"/>
    </source>
</evidence>
<comment type="caution">
    <text evidence="6">The sequence shown here is derived from an EMBL/GenBank/DDBJ whole genome shotgun (WGS) entry which is preliminary data.</text>
</comment>
<evidence type="ECO:0000256" key="1">
    <source>
        <dbReference type="ARBA" id="ARBA00004613"/>
    </source>
</evidence>
<comment type="domain">
    <text evidence="5">The RxLR-dEER motif acts to carry the protein into the host cell cytoplasm through binding to cell surface phosphatidylinositol-3-phosphate.</text>
</comment>
<feature type="chain" id="PRO_5045012635" description="RxLR effector protein" evidence="5">
    <location>
        <begin position="25"/>
        <end position="356"/>
    </location>
</feature>
<evidence type="ECO:0000256" key="2">
    <source>
        <dbReference type="ARBA" id="ARBA00010400"/>
    </source>
</evidence>
<feature type="signal peptide" evidence="5">
    <location>
        <begin position="1"/>
        <end position="24"/>
    </location>
</feature>
<comment type="subcellular location">
    <subcellularLocation>
        <location evidence="1 5">Secreted</location>
    </subcellularLocation>
</comment>
<accession>A0A225UZC0</accession>
<sequence>MGLCPNLSHIVVVIVVALLVDVNALSIDVLAEVEATPPRLTNSVVSGANIVGQRSLRVTRDETGEGVDNNEDRVGNLISTASNFIKERNAVRWADKLKSDEFVKGELKLNGLSGYALTGHTNYKFFERFVELKELNRLKAWEKTEASTFAVWRELGFGNINTWDDLINAADMDAFKLYLRYADASDSRAIRNMVMENKPVPVLSSDTSWTERIARLVSWKVNGRTEEYAMISLGFDRFPPETLKTNNNGKTFLLFWLLKNKNSLDDSEQNAKDILKKLMEFDRLSPTDMSILKNEDSLRTAHRRTKILFKRLLKHPNLSHADIENSEKYRYLYSLIKTRSSDEYMSTLVNRLTPRF</sequence>
<dbReference type="AlphaFoldDB" id="A0A225UZC0"/>
<reference evidence="7" key="1">
    <citation type="submission" date="2017-03" db="EMBL/GenBank/DDBJ databases">
        <title>Phytopthora megakarya and P. palmivora, two closely related causual agents of cacao black pod achieved similar genome size and gene model numbers by different mechanisms.</title>
        <authorList>
            <person name="Ali S."/>
            <person name="Shao J."/>
            <person name="Larry D.J."/>
            <person name="Kronmiller B."/>
            <person name="Shen D."/>
            <person name="Strem M.D."/>
            <person name="Melnick R.L."/>
            <person name="Guiltinan M.J."/>
            <person name="Tyler B.M."/>
            <person name="Meinhardt L.W."/>
            <person name="Bailey B.A."/>
        </authorList>
    </citation>
    <scope>NUCLEOTIDE SEQUENCE [LARGE SCALE GENOMIC DNA]</scope>
    <source>
        <strain evidence="7">zdho120</strain>
    </source>
</reference>
<protein>
    <recommendedName>
        <fullName evidence="5">RxLR effector protein</fullName>
    </recommendedName>
</protein>